<dbReference type="Pfam" id="PF04006">
    <property type="entry name" value="Mpp10"/>
    <property type="match status" value="1"/>
</dbReference>
<feature type="compositionally biased region" description="Basic and acidic residues" evidence="9">
    <location>
        <begin position="408"/>
        <end position="424"/>
    </location>
</feature>
<evidence type="ECO:0000256" key="7">
    <source>
        <dbReference type="PIRNR" id="PIRNR017300"/>
    </source>
</evidence>
<feature type="compositionally biased region" description="Basic residues" evidence="9">
    <location>
        <begin position="222"/>
        <end position="231"/>
    </location>
</feature>
<sequence>MALPEELGNVSVLLDEPSQFFAFGSRDSQVSTLAAVKYLFDQSIGSESTSRPHIVTLLSSLQPSQAPQTRSQARANASSPRPPPVSKAIWNPTPLTSLFIDGMDEDQVWAQLDLRTKPFCDMLEIVLEGDPAEEDLSEDGEQDEKLRDALAALGEDSEADMDQFFDDIESDDSSLSENFAEGSGDETEDSIGGGEEDFNEEGVMTLRGPSSDEESEDELLNSRRRPAHPKQGKSVLDDGFFDLSAFNAETEQAEARSASKGRLADEDDSDDDASVDLFAPIAQGSKFEEDDLENDPGGMGSLKYRRVTLSPLLEAFYGDFFQPPLKSVSRVKKVPSQAKISNGPGGVRFHQEVRVRTIKPSGKKKLLYEDDEDDEYEDDEFPGSNTLDVEMAENDDMELDLDDESQDSDEKSRDNTQNSGHRETIERLKDDLFAEEDDALIEDLTAHEQRMAALRQQIAELESDNVAKKSWTLMGEAGSRARPQNSLLEEDLEYDRVMKAVPVITEEVVQSLEETIKARILENRFDDVVRLRPLDDKPFLPSRLLELQDTKSTQSLAQIYEDDYIASAGAQAADDRDGKLKKEHDAIEALWEKICGKLDALCNAHFTPKQPKAMISTIPNVSTTTLESALPTTKSAATILAPEEVFLPSSSEPRARSELTPTEKRSLRGKERKMKKKQRDALNTSVDKYARAKSIGGVKRQKRAALEGVVKRGKGVTVVGKQKKDSLKKHNRKKI</sequence>
<evidence type="ECO:0000256" key="2">
    <source>
        <dbReference type="ARBA" id="ARBA00022517"/>
    </source>
</evidence>
<dbReference type="PANTHER" id="PTHR17039">
    <property type="entry name" value="U3 SMALL NUCLEOLAR RIBONUCLEOPROTEIN PROTEIN MPP10"/>
    <property type="match status" value="1"/>
</dbReference>
<keyword evidence="3 7" id="KW-0698">rRNA processing</keyword>
<evidence type="ECO:0000313" key="10">
    <source>
        <dbReference type="EMBL" id="KIK06965.1"/>
    </source>
</evidence>
<feature type="region of interest" description="Disordered" evidence="9">
    <location>
        <begin position="251"/>
        <end position="298"/>
    </location>
</feature>
<dbReference type="STRING" id="1095629.A0A0C9X495"/>
<dbReference type="PANTHER" id="PTHR17039:SF0">
    <property type="entry name" value="U3 SMALL NUCLEOLAR RIBONUCLEOPROTEIN PROTEIN MPP10"/>
    <property type="match status" value="1"/>
</dbReference>
<feature type="region of interest" description="Disordered" evidence="9">
    <location>
        <begin position="360"/>
        <end position="424"/>
    </location>
</feature>
<dbReference type="EMBL" id="KN838550">
    <property type="protein sequence ID" value="KIK06965.1"/>
    <property type="molecule type" value="Genomic_DNA"/>
</dbReference>
<organism evidence="10 11">
    <name type="scientific">Laccaria amethystina LaAM-08-1</name>
    <dbReference type="NCBI Taxonomy" id="1095629"/>
    <lineage>
        <taxon>Eukaryota</taxon>
        <taxon>Fungi</taxon>
        <taxon>Dikarya</taxon>
        <taxon>Basidiomycota</taxon>
        <taxon>Agaricomycotina</taxon>
        <taxon>Agaricomycetes</taxon>
        <taxon>Agaricomycetidae</taxon>
        <taxon>Agaricales</taxon>
        <taxon>Agaricineae</taxon>
        <taxon>Hydnangiaceae</taxon>
        <taxon>Laccaria</taxon>
    </lineage>
</organism>
<dbReference type="GO" id="GO:0034457">
    <property type="term" value="C:Mpp10 complex"/>
    <property type="evidence" value="ECO:0007669"/>
    <property type="project" value="UniProtKB-UniRule"/>
</dbReference>
<evidence type="ECO:0000256" key="5">
    <source>
        <dbReference type="ARBA" id="ARBA00023274"/>
    </source>
</evidence>
<keyword evidence="2 7" id="KW-0690">Ribosome biogenesis</keyword>
<dbReference type="GO" id="GO:0006364">
    <property type="term" value="P:rRNA processing"/>
    <property type="evidence" value="ECO:0007669"/>
    <property type="project" value="UniProtKB-KW"/>
</dbReference>
<comment type="function">
    <text evidence="7">Involved in nucleolar processing of pre-18S ribosomal RNA.</text>
</comment>
<keyword evidence="5 7" id="KW-0687">Ribonucleoprotein</keyword>
<keyword evidence="4 7" id="KW-0539">Nucleus</keyword>
<evidence type="ECO:0000256" key="8">
    <source>
        <dbReference type="SAM" id="Coils"/>
    </source>
</evidence>
<evidence type="ECO:0000256" key="9">
    <source>
        <dbReference type="SAM" id="MobiDB-lite"/>
    </source>
</evidence>
<comment type="subcellular location">
    <subcellularLocation>
        <location evidence="1 7">Nucleus</location>
        <location evidence="1 7">Nucleolus</location>
    </subcellularLocation>
</comment>
<feature type="compositionally biased region" description="Basic and acidic residues" evidence="9">
    <location>
        <begin position="653"/>
        <end position="669"/>
    </location>
</feature>
<dbReference type="PIRSF" id="PIRSF017300">
    <property type="entry name" value="snoRNP_Mpp10"/>
    <property type="match status" value="1"/>
</dbReference>
<feature type="region of interest" description="Disordered" evidence="9">
    <location>
        <begin position="169"/>
        <end position="236"/>
    </location>
</feature>
<feature type="compositionally biased region" description="Acidic residues" evidence="9">
    <location>
        <begin position="369"/>
        <end position="381"/>
    </location>
</feature>
<feature type="compositionally biased region" description="Acidic residues" evidence="9">
    <location>
        <begin position="390"/>
        <end position="407"/>
    </location>
</feature>
<evidence type="ECO:0000256" key="6">
    <source>
        <dbReference type="ARBA" id="ARBA00029455"/>
    </source>
</evidence>
<gene>
    <name evidence="10" type="ORF">K443DRAFT_119866</name>
</gene>
<dbReference type="GO" id="GO:0032040">
    <property type="term" value="C:small-subunit processome"/>
    <property type="evidence" value="ECO:0007669"/>
    <property type="project" value="TreeGrafter"/>
</dbReference>
<evidence type="ECO:0000256" key="1">
    <source>
        <dbReference type="ARBA" id="ARBA00004604"/>
    </source>
</evidence>
<dbReference type="InterPro" id="IPR012173">
    <property type="entry name" value="Mpp10"/>
</dbReference>
<keyword evidence="11" id="KW-1185">Reference proteome</keyword>
<keyword evidence="8" id="KW-0175">Coiled coil</keyword>
<reference evidence="10 11" key="1">
    <citation type="submission" date="2014-04" db="EMBL/GenBank/DDBJ databases">
        <authorList>
            <consortium name="DOE Joint Genome Institute"/>
            <person name="Kuo A."/>
            <person name="Kohler A."/>
            <person name="Nagy L.G."/>
            <person name="Floudas D."/>
            <person name="Copeland A."/>
            <person name="Barry K.W."/>
            <person name="Cichocki N."/>
            <person name="Veneault-Fourrey C."/>
            <person name="LaButti K."/>
            <person name="Lindquist E.A."/>
            <person name="Lipzen A."/>
            <person name="Lundell T."/>
            <person name="Morin E."/>
            <person name="Murat C."/>
            <person name="Sun H."/>
            <person name="Tunlid A."/>
            <person name="Henrissat B."/>
            <person name="Grigoriev I.V."/>
            <person name="Hibbett D.S."/>
            <person name="Martin F."/>
            <person name="Nordberg H.P."/>
            <person name="Cantor M.N."/>
            <person name="Hua S.X."/>
        </authorList>
    </citation>
    <scope>NUCLEOTIDE SEQUENCE [LARGE SCALE GENOMIC DNA]</scope>
    <source>
        <strain evidence="10 11">LaAM-08-1</strain>
    </source>
</reference>
<feature type="coiled-coil region" evidence="8">
    <location>
        <begin position="437"/>
        <end position="464"/>
    </location>
</feature>
<proteinExistence type="inferred from homology"/>
<reference evidence="11" key="2">
    <citation type="submission" date="2015-01" db="EMBL/GenBank/DDBJ databases">
        <title>Evolutionary Origins and Diversification of the Mycorrhizal Mutualists.</title>
        <authorList>
            <consortium name="DOE Joint Genome Institute"/>
            <consortium name="Mycorrhizal Genomics Consortium"/>
            <person name="Kohler A."/>
            <person name="Kuo A."/>
            <person name="Nagy L.G."/>
            <person name="Floudas D."/>
            <person name="Copeland A."/>
            <person name="Barry K.W."/>
            <person name="Cichocki N."/>
            <person name="Veneault-Fourrey C."/>
            <person name="LaButti K."/>
            <person name="Lindquist E.A."/>
            <person name="Lipzen A."/>
            <person name="Lundell T."/>
            <person name="Morin E."/>
            <person name="Murat C."/>
            <person name="Riley R."/>
            <person name="Ohm R."/>
            <person name="Sun H."/>
            <person name="Tunlid A."/>
            <person name="Henrissat B."/>
            <person name="Grigoriev I.V."/>
            <person name="Hibbett D.S."/>
            <person name="Martin F."/>
        </authorList>
    </citation>
    <scope>NUCLEOTIDE SEQUENCE [LARGE SCALE GENOMIC DNA]</scope>
    <source>
        <strain evidence="11">LaAM-08-1</strain>
    </source>
</reference>
<evidence type="ECO:0000256" key="3">
    <source>
        <dbReference type="ARBA" id="ARBA00022552"/>
    </source>
</evidence>
<feature type="compositionally biased region" description="Low complexity" evidence="9">
    <location>
        <begin position="70"/>
        <end position="79"/>
    </location>
</feature>
<feature type="compositionally biased region" description="Acidic residues" evidence="9">
    <location>
        <begin position="183"/>
        <end position="200"/>
    </location>
</feature>
<evidence type="ECO:0000256" key="4">
    <source>
        <dbReference type="ARBA" id="ARBA00023242"/>
    </source>
</evidence>
<dbReference type="AlphaFoldDB" id="A0A0C9X495"/>
<accession>A0A0C9X495</accession>
<dbReference type="GO" id="GO:0005732">
    <property type="term" value="C:sno(s)RNA-containing ribonucleoprotein complex"/>
    <property type="evidence" value="ECO:0007669"/>
    <property type="project" value="UniProtKB-UniRule"/>
</dbReference>
<dbReference type="OrthoDB" id="445326at2759"/>
<dbReference type="HOGENOM" id="CLU_011271_2_0_1"/>
<feature type="region of interest" description="Disordered" evidence="9">
    <location>
        <begin position="649"/>
        <end position="683"/>
    </location>
</feature>
<feature type="region of interest" description="Disordered" evidence="9">
    <location>
        <begin position="61"/>
        <end position="90"/>
    </location>
</feature>
<protein>
    <recommendedName>
        <fullName evidence="7">U3 small nucleolar ribonucleoprotein protein MPP10</fullName>
    </recommendedName>
</protein>
<evidence type="ECO:0000313" key="11">
    <source>
        <dbReference type="Proteomes" id="UP000054477"/>
    </source>
</evidence>
<feature type="compositionally biased region" description="Acidic residues" evidence="9">
    <location>
        <begin position="265"/>
        <end position="274"/>
    </location>
</feature>
<comment type="similarity">
    <text evidence="6 7">Belongs to the MPP10 family.</text>
</comment>
<name>A0A0C9X495_9AGAR</name>
<dbReference type="Proteomes" id="UP000054477">
    <property type="component" value="Unassembled WGS sequence"/>
</dbReference>